<feature type="compositionally biased region" description="Low complexity" evidence="1">
    <location>
        <begin position="18"/>
        <end position="30"/>
    </location>
</feature>
<protein>
    <submittedName>
        <fullName evidence="2">Uncharacterized protein</fullName>
    </submittedName>
</protein>
<dbReference type="InParanoid" id="A0A0G4FJY5"/>
<accession>A0A0G4FJY5</accession>
<dbReference type="VEuPathDB" id="CryptoDB:Vbra_15630"/>
<name>A0A0G4FJY5_VITBC</name>
<gene>
    <name evidence="2" type="ORF">Vbra_15630</name>
</gene>
<organism evidence="2 3">
    <name type="scientific">Vitrella brassicaformis (strain CCMP3155)</name>
    <dbReference type="NCBI Taxonomy" id="1169540"/>
    <lineage>
        <taxon>Eukaryota</taxon>
        <taxon>Sar</taxon>
        <taxon>Alveolata</taxon>
        <taxon>Colpodellida</taxon>
        <taxon>Vitrellaceae</taxon>
        <taxon>Vitrella</taxon>
    </lineage>
</organism>
<reference evidence="2 3" key="1">
    <citation type="submission" date="2014-11" db="EMBL/GenBank/DDBJ databases">
        <authorList>
            <person name="Zhu J."/>
            <person name="Qi W."/>
            <person name="Song R."/>
        </authorList>
    </citation>
    <scope>NUCLEOTIDE SEQUENCE [LARGE SCALE GENOMIC DNA]</scope>
</reference>
<dbReference type="Proteomes" id="UP000041254">
    <property type="component" value="Unassembled WGS sequence"/>
</dbReference>
<evidence type="ECO:0000313" key="2">
    <source>
        <dbReference type="EMBL" id="CEM14023.1"/>
    </source>
</evidence>
<evidence type="ECO:0000256" key="1">
    <source>
        <dbReference type="SAM" id="MobiDB-lite"/>
    </source>
</evidence>
<dbReference type="AlphaFoldDB" id="A0A0G4FJY5"/>
<evidence type="ECO:0000313" key="3">
    <source>
        <dbReference type="Proteomes" id="UP000041254"/>
    </source>
</evidence>
<feature type="region of interest" description="Disordered" evidence="1">
    <location>
        <begin position="1"/>
        <end position="47"/>
    </location>
</feature>
<dbReference type="EMBL" id="CDMY01000451">
    <property type="protein sequence ID" value="CEM14023.1"/>
    <property type="molecule type" value="Genomic_DNA"/>
</dbReference>
<proteinExistence type="predicted"/>
<sequence>MEGDDVQVKKSRREGTPAASSSSASSSAAAGVDSDEERQRRAERESNFRQQITDMPGLLSIVMAFLPIHLLMQLQLPPLTWQHAARKQHHLTISAADQHERSFWQTATIDLVKEWATYLRQLTSIVLRYPLGFPRWCLDVFLAMVEGHIAGRRAANMGGGTLQSITIEEGVRVTDLELRTVLRIYPSLPPRLDPPPTLHALTTIEGLHRDHQGLADRRWEMPSLTTAQQRNWDAGRLGQFISSSRSLRCVDGSFGGEVWPRVLEGIPAAPAGQPGRPLAQLESIGTIEIDWHDHREVLVARGCRQSLEQLHVCFYGTHVGRRNLPVLVALDRLVGTCCRQDAPLILTTATLGHTEFDLSIFDSADFPSHPSPSFKTMLQQLARQALRVQYILTQDGLADPHANASELAIDIASSLSFDKAETVEVKNADDFDPPTNTPSPHPTIITHLKPFPKASRLHVWSDLAVAAARLFAAKMPEEVLVVCAYGVLGGDEQVGVLTALGGQREVRYVVMGDVGVDQLVGAVGSLPTISGLRFATTLPADVQDAGSFVRARLSSVIPHIRGLQSVTLQVKETTAGQHDSILASLPVGANIGAFCSRAISGSDGGWTVVTAIRNP</sequence>
<keyword evidence="3" id="KW-1185">Reference proteome</keyword>
<dbReference type="PhylomeDB" id="A0A0G4FJY5"/>
<feature type="compositionally biased region" description="Basic and acidic residues" evidence="1">
    <location>
        <begin position="37"/>
        <end position="47"/>
    </location>
</feature>